<organism evidence="5 6">
    <name type="scientific">Glomus cerebriforme</name>
    <dbReference type="NCBI Taxonomy" id="658196"/>
    <lineage>
        <taxon>Eukaryota</taxon>
        <taxon>Fungi</taxon>
        <taxon>Fungi incertae sedis</taxon>
        <taxon>Mucoromycota</taxon>
        <taxon>Glomeromycotina</taxon>
        <taxon>Glomeromycetes</taxon>
        <taxon>Glomerales</taxon>
        <taxon>Glomeraceae</taxon>
        <taxon>Glomus</taxon>
    </lineage>
</organism>
<comment type="subcellular location">
    <subcellularLocation>
        <location evidence="1">Nucleus</location>
    </subcellularLocation>
</comment>
<dbReference type="STRING" id="658196.A0A397TGT0"/>
<keyword evidence="3" id="KW-0539">Nucleus</keyword>
<evidence type="ECO:0000256" key="1">
    <source>
        <dbReference type="ARBA" id="ARBA00004123"/>
    </source>
</evidence>
<dbReference type="Pfam" id="PF09751">
    <property type="entry name" value="Es2"/>
    <property type="match status" value="1"/>
</dbReference>
<reference evidence="5 6" key="1">
    <citation type="submission" date="2018-06" db="EMBL/GenBank/DDBJ databases">
        <title>Comparative genomics reveals the genomic features of Rhizophagus irregularis, R. cerebriforme, R. diaphanum and Gigaspora rosea, and their symbiotic lifestyle signature.</title>
        <authorList>
            <person name="Morin E."/>
            <person name="San Clemente H."/>
            <person name="Chen E.C.H."/>
            <person name="De La Providencia I."/>
            <person name="Hainaut M."/>
            <person name="Kuo A."/>
            <person name="Kohler A."/>
            <person name="Murat C."/>
            <person name="Tang N."/>
            <person name="Roy S."/>
            <person name="Loubradou J."/>
            <person name="Henrissat B."/>
            <person name="Grigoriev I.V."/>
            <person name="Corradi N."/>
            <person name="Roux C."/>
            <person name="Martin F.M."/>
        </authorList>
    </citation>
    <scope>NUCLEOTIDE SEQUENCE [LARGE SCALE GENOMIC DNA]</scope>
    <source>
        <strain evidence="5 6">DAOM 227022</strain>
    </source>
</reference>
<name>A0A397TGT0_9GLOM</name>
<comment type="similarity">
    <text evidence="2">Belongs to the ESS2 family.</text>
</comment>
<dbReference type="InterPro" id="IPR019148">
    <property type="entry name" value="Nuclear_protein_DGCR14_ESS-2"/>
</dbReference>
<evidence type="ECO:0000313" key="6">
    <source>
        <dbReference type="Proteomes" id="UP000265703"/>
    </source>
</evidence>
<comment type="caution">
    <text evidence="5">The sequence shown here is derived from an EMBL/GenBank/DDBJ whole genome shotgun (WGS) entry which is preliminary data.</text>
</comment>
<proteinExistence type="inferred from homology"/>
<gene>
    <name evidence="5" type="ORF">C1645_752566</name>
</gene>
<evidence type="ECO:0000256" key="2">
    <source>
        <dbReference type="ARBA" id="ARBA00009072"/>
    </source>
</evidence>
<accession>A0A397TGT0</accession>
<dbReference type="PANTHER" id="PTHR12940">
    <property type="entry name" value="ES-2 PROTEIN - RELATED"/>
    <property type="match status" value="1"/>
</dbReference>
<feature type="region of interest" description="Disordered" evidence="4">
    <location>
        <begin position="398"/>
        <end position="419"/>
    </location>
</feature>
<evidence type="ECO:0000256" key="4">
    <source>
        <dbReference type="SAM" id="MobiDB-lite"/>
    </source>
</evidence>
<dbReference type="PANTHER" id="PTHR12940:SF0">
    <property type="entry name" value="SPLICING FACTOR ESS-2 HOMOLOG"/>
    <property type="match status" value="1"/>
</dbReference>
<dbReference type="Proteomes" id="UP000265703">
    <property type="component" value="Unassembled WGS sequence"/>
</dbReference>
<dbReference type="EMBL" id="QKYT01000031">
    <property type="protein sequence ID" value="RIA97308.1"/>
    <property type="molecule type" value="Genomic_DNA"/>
</dbReference>
<dbReference type="AlphaFoldDB" id="A0A397TGT0"/>
<sequence length="445" mass="49455">MEESSTPKKDLIRIDDRSKVFSKPKQEILDEDSYTEALSEIIKRDFFPSLLTLEAQNDYVDAWNTNNPELIKEATRKLTELTTPTVKTPIQTPKTSLTAIGTRGEWDTPISTNGSGEFKKPLPKKYNTNMSLDAFQTKYTSEDNASFSELMKKANEQQKEKYKWMYEDEDQEDNKDKIKMIEGPDQSRISGIASWNYKTRNSLMFYPEGHDIGTVEENTRSAPKKIVHNATRFESTEEMTITSHAAATAAAAAAAGIDLDSSSNVSETPTIGGYSFVTATPSPNPSQVDSSELMTWGMIEGTPLLIGGETPGRSFQLPPAPRREIIGMNLSNNASRNLRKRNLSMKSPNPYVTQSPLSKISSPRERASLLSPAARKLLRKSNMPKSVGVDVQLRASYAASPRSRVPVTPSKLVTPTFNSFPDKFDVTPKVITEESSNSSMKDDKK</sequence>
<evidence type="ECO:0000313" key="5">
    <source>
        <dbReference type="EMBL" id="RIA97308.1"/>
    </source>
</evidence>
<dbReference type="GO" id="GO:0071013">
    <property type="term" value="C:catalytic step 2 spliceosome"/>
    <property type="evidence" value="ECO:0007669"/>
    <property type="project" value="TreeGrafter"/>
</dbReference>
<evidence type="ECO:0000256" key="3">
    <source>
        <dbReference type="ARBA" id="ARBA00023242"/>
    </source>
</evidence>
<keyword evidence="6" id="KW-1185">Reference proteome</keyword>
<feature type="compositionally biased region" description="Polar residues" evidence="4">
    <location>
        <begin position="344"/>
        <end position="361"/>
    </location>
</feature>
<protein>
    <submittedName>
        <fullName evidence="5">Nuclear protein Es2-domain-containing protein</fullName>
    </submittedName>
</protein>
<feature type="region of interest" description="Disordered" evidence="4">
    <location>
        <begin position="344"/>
        <end position="365"/>
    </location>
</feature>
<dbReference type="OrthoDB" id="19679at2759"/>